<dbReference type="InterPro" id="IPR036051">
    <property type="entry name" value="KRAB_dom_sf"/>
</dbReference>
<dbReference type="SUPFAM" id="SSF109640">
    <property type="entry name" value="KRAB domain (Kruppel-associated box)"/>
    <property type="match status" value="1"/>
</dbReference>
<dbReference type="Proteomes" id="UP000585614">
    <property type="component" value="Unassembled WGS sequence"/>
</dbReference>
<evidence type="ECO:0000313" key="2">
    <source>
        <dbReference type="EMBL" id="KAF6278736.1"/>
    </source>
</evidence>
<proteinExistence type="predicted"/>
<dbReference type="PANTHER" id="PTHR14947:SF24">
    <property type="entry name" value="ZINC FINGER PROTEIN 781-RELATED"/>
    <property type="match status" value="1"/>
</dbReference>
<sequence length="209" mass="24128">MATRFRTASYWGLLSFKDISMEFTWEEWQLLNSAQKYLYRDVILENYSNLVSVGYHGNKPDLIFKLEQGEEPWTVNAKVSHQSCAESWKEWFWKNQDELESVVSVREPFVGSHSSSYIRELTQQRSLMNAVSVRKPILGRPHFRYTRKLIRERNLSNAVSVGKPSPKSHLSVNTKEFIQERNHGNALSVENPSVGIQGSAYIGKLTSEK</sequence>
<dbReference type="EMBL" id="JACAGC010000025">
    <property type="protein sequence ID" value="KAF6278736.1"/>
    <property type="molecule type" value="Genomic_DNA"/>
</dbReference>
<dbReference type="SMART" id="SM00349">
    <property type="entry name" value="KRAB"/>
    <property type="match status" value="1"/>
</dbReference>
<dbReference type="AlphaFoldDB" id="A0A7J7RRD7"/>
<evidence type="ECO:0000313" key="3">
    <source>
        <dbReference type="Proteomes" id="UP000585614"/>
    </source>
</evidence>
<feature type="domain" description="KRAB" evidence="1">
    <location>
        <begin position="14"/>
        <end position="85"/>
    </location>
</feature>
<reference evidence="2 3" key="1">
    <citation type="journal article" date="2020" name="Nature">
        <title>Six reference-quality genomes reveal evolution of bat adaptations.</title>
        <authorList>
            <person name="Jebb D."/>
            <person name="Huang Z."/>
            <person name="Pippel M."/>
            <person name="Hughes G.M."/>
            <person name="Lavrichenko K."/>
            <person name="Devanna P."/>
            <person name="Winkler S."/>
            <person name="Jermiin L.S."/>
            <person name="Skirmuntt E.C."/>
            <person name="Katzourakis A."/>
            <person name="Burkitt-Gray L."/>
            <person name="Ray D.A."/>
            <person name="Sullivan K.A.M."/>
            <person name="Roscito J.G."/>
            <person name="Kirilenko B.M."/>
            <person name="Davalos L.M."/>
            <person name="Corthals A.P."/>
            <person name="Power M.L."/>
            <person name="Jones G."/>
            <person name="Ransome R.D."/>
            <person name="Dechmann D.K.N."/>
            <person name="Locatelli A.G."/>
            <person name="Puechmaille S.J."/>
            <person name="Fedrigo O."/>
            <person name="Jarvis E.D."/>
            <person name="Hiller M."/>
            <person name="Vernes S.C."/>
            <person name="Myers E.W."/>
            <person name="Teeling E.C."/>
        </authorList>
    </citation>
    <scope>NUCLEOTIDE SEQUENCE [LARGE SCALE GENOMIC DNA]</scope>
    <source>
        <strain evidence="2">MRhiFer1</strain>
        <tissue evidence="2">Lung</tissue>
    </source>
</reference>
<gene>
    <name evidence="2" type="ORF">mRhiFer1_018756</name>
</gene>
<evidence type="ECO:0000259" key="1">
    <source>
        <dbReference type="PROSITE" id="PS50805"/>
    </source>
</evidence>
<dbReference type="CDD" id="cd07765">
    <property type="entry name" value="KRAB_A-box"/>
    <property type="match status" value="1"/>
</dbReference>
<comment type="caution">
    <text evidence="2">The sequence shown here is derived from an EMBL/GenBank/DDBJ whole genome shotgun (WGS) entry which is preliminary data.</text>
</comment>
<dbReference type="PANTHER" id="PTHR14947">
    <property type="entry name" value="ZINC FINGER PROTEIN"/>
    <property type="match status" value="1"/>
</dbReference>
<dbReference type="PROSITE" id="PS50805">
    <property type="entry name" value="KRAB"/>
    <property type="match status" value="1"/>
</dbReference>
<dbReference type="InterPro" id="IPR001909">
    <property type="entry name" value="KRAB"/>
</dbReference>
<organism evidence="2 3">
    <name type="scientific">Rhinolophus ferrumequinum</name>
    <name type="common">Greater horseshoe bat</name>
    <dbReference type="NCBI Taxonomy" id="59479"/>
    <lineage>
        <taxon>Eukaryota</taxon>
        <taxon>Metazoa</taxon>
        <taxon>Chordata</taxon>
        <taxon>Craniata</taxon>
        <taxon>Vertebrata</taxon>
        <taxon>Euteleostomi</taxon>
        <taxon>Mammalia</taxon>
        <taxon>Eutheria</taxon>
        <taxon>Laurasiatheria</taxon>
        <taxon>Chiroptera</taxon>
        <taxon>Yinpterochiroptera</taxon>
        <taxon>Rhinolophoidea</taxon>
        <taxon>Rhinolophidae</taxon>
        <taxon>Rhinolophinae</taxon>
        <taxon>Rhinolophus</taxon>
    </lineage>
</organism>
<name>A0A7J7RRD7_RHIFE</name>
<protein>
    <submittedName>
        <fullName evidence="2">Zinc finger protein 26</fullName>
    </submittedName>
</protein>
<dbReference type="Gene3D" id="6.10.140.140">
    <property type="match status" value="1"/>
</dbReference>
<dbReference type="InterPro" id="IPR039938">
    <property type="entry name" value="Sp4-like"/>
</dbReference>
<dbReference type="GO" id="GO:0006355">
    <property type="term" value="P:regulation of DNA-templated transcription"/>
    <property type="evidence" value="ECO:0007669"/>
    <property type="project" value="InterPro"/>
</dbReference>
<accession>A0A7J7RRD7</accession>
<dbReference type="Pfam" id="PF01352">
    <property type="entry name" value="KRAB"/>
    <property type="match status" value="1"/>
</dbReference>